<accession>A0A1I3TUB0</accession>
<keyword evidence="4" id="KW-1185">Reference proteome</keyword>
<organism evidence="3 4">
    <name type="scientific">Streptomyces pini</name>
    <dbReference type="NCBI Taxonomy" id="1520580"/>
    <lineage>
        <taxon>Bacteria</taxon>
        <taxon>Bacillati</taxon>
        <taxon>Actinomycetota</taxon>
        <taxon>Actinomycetes</taxon>
        <taxon>Kitasatosporales</taxon>
        <taxon>Streptomycetaceae</taxon>
        <taxon>Streptomyces</taxon>
    </lineage>
</organism>
<evidence type="ECO:0008006" key="5">
    <source>
        <dbReference type="Google" id="ProtNLM"/>
    </source>
</evidence>
<evidence type="ECO:0000313" key="3">
    <source>
        <dbReference type="EMBL" id="SFJ74222.1"/>
    </source>
</evidence>
<proteinExistence type="predicted"/>
<evidence type="ECO:0000256" key="1">
    <source>
        <dbReference type="SAM" id="MobiDB-lite"/>
    </source>
</evidence>
<feature type="transmembrane region" description="Helical" evidence="2">
    <location>
        <begin position="54"/>
        <end position="75"/>
    </location>
</feature>
<evidence type="ECO:0000313" key="4">
    <source>
        <dbReference type="Proteomes" id="UP000198928"/>
    </source>
</evidence>
<dbReference type="Proteomes" id="UP000198928">
    <property type="component" value="Unassembled WGS sequence"/>
</dbReference>
<dbReference type="OrthoDB" id="3874249at2"/>
<dbReference type="AlphaFoldDB" id="A0A1I3TUB0"/>
<feature type="compositionally biased region" description="Pro residues" evidence="1">
    <location>
        <begin position="160"/>
        <end position="181"/>
    </location>
</feature>
<sequence>MYGPPATPPPAPSHRGPGAGGIALRLLFASFPLWSLGLLAWVPSLRFAIIRRRPLDWAVLAVSVVLTVVYVVLLVNVPESEPGEDGTAQAGAGLYIFLLIVGSVVHAVLGDRFPRDPAPNRTAASVPGTSLPGGPHASPYPAPPASRSPGFADAPTAYGHPPPPAYGYPQPSRPQSPPVQPPQSSRMRQVASELDELGELLRKRDGHPENGDGHGGGYGDGRYGR</sequence>
<keyword evidence="2" id="KW-1133">Transmembrane helix</keyword>
<feature type="compositionally biased region" description="Basic and acidic residues" evidence="1">
    <location>
        <begin position="199"/>
        <end position="212"/>
    </location>
</feature>
<keyword evidence="2" id="KW-0472">Membrane</keyword>
<feature type="transmembrane region" description="Helical" evidence="2">
    <location>
        <begin position="87"/>
        <end position="109"/>
    </location>
</feature>
<keyword evidence="2" id="KW-0812">Transmembrane</keyword>
<name>A0A1I3TUB0_9ACTN</name>
<feature type="transmembrane region" description="Helical" evidence="2">
    <location>
        <begin position="22"/>
        <end position="42"/>
    </location>
</feature>
<dbReference type="RefSeq" id="WP_093846552.1">
    <property type="nucleotide sequence ID" value="NZ_FOSG01000001.1"/>
</dbReference>
<dbReference type="EMBL" id="FOSG01000001">
    <property type="protein sequence ID" value="SFJ74222.1"/>
    <property type="molecule type" value="Genomic_DNA"/>
</dbReference>
<feature type="compositionally biased region" description="Low complexity" evidence="1">
    <location>
        <begin position="147"/>
        <end position="159"/>
    </location>
</feature>
<feature type="region of interest" description="Disordered" evidence="1">
    <location>
        <begin position="116"/>
        <end position="225"/>
    </location>
</feature>
<protein>
    <recommendedName>
        <fullName evidence="5">Integral membrane protein</fullName>
    </recommendedName>
</protein>
<feature type="compositionally biased region" description="Gly residues" evidence="1">
    <location>
        <begin position="213"/>
        <end position="225"/>
    </location>
</feature>
<evidence type="ECO:0000256" key="2">
    <source>
        <dbReference type="SAM" id="Phobius"/>
    </source>
</evidence>
<gene>
    <name evidence="3" type="ORF">SAMN05192584_10190</name>
</gene>
<reference evidence="4" key="1">
    <citation type="submission" date="2016-10" db="EMBL/GenBank/DDBJ databases">
        <authorList>
            <person name="Varghese N."/>
            <person name="Submissions S."/>
        </authorList>
    </citation>
    <scope>NUCLEOTIDE SEQUENCE [LARGE SCALE GENOMIC DNA]</scope>
    <source>
        <strain evidence="4">PL19</strain>
    </source>
</reference>